<evidence type="ECO:0000256" key="5">
    <source>
        <dbReference type="PROSITE-ProRule" id="PRU00047"/>
    </source>
</evidence>
<gene>
    <name evidence="9" type="primary">LOC108627614</name>
</gene>
<keyword evidence="2" id="KW-0645">Protease</keyword>
<dbReference type="Gene3D" id="3.10.10.10">
    <property type="entry name" value="HIV Type 1 Reverse Transcriptase, subunit A, domain 1"/>
    <property type="match status" value="1"/>
</dbReference>
<dbReference type="RefSeq" id="XP_017884413.1">
    <property type="nucleotide sequence ID" value="XM_018028924.1"/>
</dbReference>
<dbReference type="EC" id="2.7.7.49" evidence="1"/>
<proteinExistence type="predicted"/>
<evidence type="ECO:0000256" key="6">
    <source>
        <dbReference type="SAM" id="MobiDB-lite"/>
    </source>
</evidence>
<reference evidence="9" key="1">
    <citation type="submission" date="2025-08" db="UniProtKB">
        <authorList>
            <consortium name="RefSeq"/>
        </authorList>
    </citation>
    <scope>IDENTIFICATION</scope>
    <source>
        <tissue evidence="9">Whole body</tissue>
    </source>
</reference>
<dbReference type="GO" id="GO:0003677">
    <property type="term" value="F:DNA binding"/>
    <property type="evidence" value="ECO:0007669"/>
    <property type="project" value="UniProtKB-KW"/>
</dbReference>
<dbReference type="Gene3D" id="4.10.60.10">
    <property type="entry name" value="Zinc finger, CCHC-type"/>
    <property type="match status" value="1"/>
</dbReference>
<evidence type="ECO:0000256" key="1">
    <source>
        <dbReference type="ARBA" id="ARBA00012493"/>
    </source>
</evidence>
<dbReference type="CDD" id="cd09274">
    <property type="entry name" value="RNase_HI_RT_Ty3"/>
    <property type="match status" value="1"/>
</dbReference>
<feature type="compositionally biased region" description="Polar residues" evidence="6">
    <location>
        <begin position="138"/>
        <end position="148"/>
    </location>
</feature>
<evidence type="ECO:0000256" key="4">
    <source>
        <dbReference type="ARBA" id="ARBA00023125"/>
    </source>
</evidence>
<dbReference type="PROSITE" id="PS50158">
    <property type="entry name" value="ZF_CCHC"/>
    <property type="match status" value="1"/>
</dbReference>
<protein>
    <recommendedName>
        <fullName evidence="1">RNA-directed DNA polymerase</fullName>
        <ecNumber evidence="1">2.7.7.49</ecNumber>
    </recommendedName>
</protein>
<dbReference type="InterPro" id="IPR036875">
    <property type="entry name" value="Znf_CCHC_sf"/>
</dbReference>
<keyword evidence="5" id="KW-0479">Metal-binding</keyword>
<dbReference type="SUPFAM" id="SSF57756">
    <property type="entry name" value="Retrovirus zinc finger-like domains"/>
    <property type="match status" value="1"/>
</dbReference>
<accession>A0AAJ7J4B7</accession>
<dbReference type="InterPro" id="IPR001878">
    <property type="entry name" value="Znf_CCHC"/>
</dbReference>
<dbReference type="KEGG" id="ccal:108627614"/>
<feature type="domain" description="CCHC-type" evidence="7">
    <location>
        <begin position="169"/>
        <end position="184"/>
    </location>
</feature>
<dbReference type="InterPro" id="IPR041577">
    <property type="entry name" value="RT_RNaseH_2"/>
</dbReference>
<organism evidence="8 9">
    <name type="scientific">Ceratina calcarata</name>
    <dbReference type="NCBI Taxonomy" id="156304"/>
    <lineage>
        <taxon>Eukaryota</taxon>
        <taxon>Metazoa</taxon>
        <taxon>Ecdysozoa</taxon>
        <taxon>Arthropoda</taxon>
        <taxon>Hexapoda</taxon>
        <taxon>Insecta</taxon>
        <taxon>Pterygota</taxon>
        <taxon>Neoptera</taxon>
        <taxon>Endopterygota</taxon>
        <taxon>Hymenoptera</taxon>
        <taxon>Apocrita</taxon>
        <taxon>Aculeata</taxon>
        <taxon>Apoidea</taxon>
        <taxon>Anthophila</taxon>
        <taxon>Apidae</taxon>
        <taxon>Ceratina</taxon>
        <taxon>Zadontomerus</taxon>
    </lineage>
</organism>
<dbReference type="GO" id="GO:0004190">
    <property type="term" value="F:aspartic-type endopeptidase activity"/>
    <property type="evidence" value="ECO:0007669"/>
    <property type="project" value="UniProtKB-KW"/>
</dbReference>
<dbReference type="Pfam" id="PF17919">
    <property type="entry name" value="RT_RNaseH_2"/>
    <property type="match status" value="1"/>
</dbReference>
<keyword evidence="3" id="KW-0378">Hydrolase</keyword>
<dbReference type="SUPFAM" id="SSF56672">
    <property type="entry name" value="DNA/RNA polymerases"/>
    <property type="match status" value="1"/>
</dbReference>
<dbReference type="CDD" id="cd01647">
    <property type="entry name" value="RT_LTR"/>
    <property type="match status" value="1"/>
</dbReference>
<dbReference type="GO" id="GO:0006508">
    <property type="term" value="P:proteolysis"/>
    <property type="evidence" value="ECO:0007669"/>
    <property type="project" value="UniProtKB-KW"/>
</dbReference>
<dbReference type="PANTHER" id="PTHR37984:SF13">
    <property type="entry name" value="RIBONUCLEASE H"/>
    <property type="match status" value="1"/>
</dbReference>
<evidence type="ECO:0000313" key="9">
    <source>
        <dbReference type="RefSeq" id="XP_017884413.1"/>
    </source>
</evidence>
<feature type="region of interest" description="Disordered" evidence="6">
    <location>
        <begin position="129"/>
        <end position="163"/>
    </location>
</feature>
<name>A0AAJ7J4B7_9HYME</name>
<keyword evidence="3" id="KW-0064">Aspartyl protease</keyword>
<dbReference type="AlphaFoldDB" id="A0AAJ7J4B7"/>
<keyword evidence="8" id="KW-1185">Reference proteome</keyword>
<dbReference type="GO" id="GO:0008270">
    <property type="term" value="F:zinc ion binding"/>
    <property type="evidence" value="ECO:0007669"/>
    <property type="project" value="UniProtKB-KW"/>
</dbReference>
<dbReference type="InterPro" id="IPR043128">
    <property type="entry name" value="Rev_trsase/Diguanyl_cyclase"/>
</dbReference>
<dbReference type="Gene3D" id="3.30.70.270">
    <property type="match status" value="2"/>
</dbReference>
<dbReference type="InterPro" id="IPR043502">
    <property type="entry name" value="DNA/RNA_pol_sf"/>
</dbReference>
<dbReference type="InterPro" id="IPR000477">
    <property type="entry name" value="RT_dom"/>
</dbReference>
<dbReference type="Pfam" id="PF00078">
    <property type="entry name" value="RVT_1"/>
    <property type="match status" value="1"/>
</dbReference>
<dbReference type="GO" id="GO:0003964">
    <property type="term" value="F:RNA-directed DNA polymerase activity"/>
    <property type="evidence" value="ECO:0007669"/>
    <property type="project" value="UniProtKB-EC"/>
</dbReference>
<keyword evidence="4" id="KW-0238">DNA-binding</keyword>
<dbReference type="InterPro" id="IPR050951">
    <property type="entry name" value="Retrovirus_Pol_polyprotein"/>
</dbReference>
<evidence type="ECO:0000259" key="7">
    <source>
        <dbReference type="PROSITE" id="PS50158"/>
    </source>
</evidence>
<evidence type="ECO:0000256" key="2">
    <source>
        <dbReference type="ARBA" id="ARBA00022670"/>
    </source>
</evidence>
<dbReference type="SMART" id="SM00343">
    <property type="entry name" value="ZnF_C2HC"/>
    <property type="match status" value="2"/>
</dbReference>
<sequence length="856" mass="98198">MSETSRSLGTSSDVGATTEFPSFHGMKHYVQGEMNWDDWIGRFEAELISYSISENQKRMYLLCLLSTEALNSLCDTLYYLQRIGLLTLTYVELKQKLNDLFAPKAMEIDKNLKFRNRKQQPNENKSAFANALNKENVPKSQNNKNGSSKVPDPNEGTKQGKSNTSNNLRCYRCAKYGHKSIHCRVDPNTLTCLFCNKKGHVADICFMNGINRSNTNYVDQSGSKGEVLDSYGSSNVRQVKQTDGPEKFLMTLNVNGVEIVFEVNNEVADSFMWEKYAREIFKESIFHSTQIKLINYCKTQIPVIGYITVNLQYADSTLKVNLYLTAIAGVRVAGCEWIRKMLHARAVQGIEQVFNRKCPVCTAKREKDPKLRIDKLLSNYYCTKDDLSKITGIIATLTLKKGTRPVFMEPYSLPFDVLSLVGKEIDRLVLQGVLIQVASSQYATPIVPILNKDNTVRLCGDYSVTLNSNLIMDKVPLPTIYEMFASLAECEHFCKIHLKQAYLQLEVDEASTELLIINTCQGLYRPTRLMYGVPSFYAIWQHKMEELLKGFEGVFLILDDIHIGGRTTNQLLNRLELVLTILEGYNIKINKEECEFLQDKVEFWGYVINKHGLHESKRKIEPIENIPRPQNVNEVRSFIEFVSYYSHFIPDVSNLLQPLHKLLQNGIKFKWSEECDESFLRIKNEFMSDKCFTSYNPNLPLILRIDASRLSLIGTGVGAVLSHMFPDGTERPIMWILESLNSTQREYDQMDKEAYAIVSAVKKLHEYLYGNKFTLVTNNRPLKHMFSLKNSLPTLRFQGYATFLRAYNYDIVYKRPIISIDQIVAADRDNRQTSLLTHFRNFVTSLVRENIFISDL</sequence>
<keyword evidence="5" id="KW-0862">Zinc</keyword>
<dbReference type="FunFam" id="3.30.70.270:FF:000020">
    <property type="entry name" value="Transposon Tf2-6 polyprotein-like Protein"/>
    <property type="match status" value="1"/>
</dbReference>
<dbReference type="Proteomes" id="UP000694925">
    <property type="component" value="Unplaced"/>
</dbReference>
<dbReference type="GeneID" id="108627614"/>
<dbReference type="PANTHER" id="PTHR37984">
    <property type="entry name" value="PROTEIN CBG26694"/>
    <property type="match status" value="1"/>
</dbReference>
<evidence type="ECO:0000313" key="8">
    <source>
        <dbReference type="Proteomes" id="UP000694925"/>
    </source>
</evidence>
<evidence type="ECO:0000256" key="3">
    <source>
        <dbReference type="ARBA" id="ARBA00022750"/>
    </source>
</evidence>
<keyword evidence="5" id="KW-0863">Zinc-finger</keyword>